<reference evidence="2" key="1">
    <citation type="journal article" date="2020" name="bioRxiv">
        <title>Whole genome comparisons of ergot fungi reveals the divergence and evolution of species within the genus Claviceps are the result of varying mechanisms driving genome evolution and host range expansion.</title>
        <authorList>
            <person name="Wyka S.A."/>
            <person name="Mondo S.J."/>
            <person name="Liu M."/>
            <person name="Dettman J."/>
            <person name="Nalam V."/>
            <person name="Broders K.D."/>
        </authorList>
    </citation>
    <scope>NUCLEOTIDE SEQUENCE</scope>
    <source>
        <strain evidence="2">CCC 489</strain>
    </source>
</reference>
<feature type="region of interest" description="Disordered" evidence="1">
    <location>
        <begin position="1"/>
        <end position="35"/>
    </location>
</feature>
<comment type="caution">
    <text evidence="2">The sequence shown here is derived from an EMBL/GenBank/DDBJ whole genome shotgun (WGS) entry which is preliminary data.</text>
</comment>
<keyword evidence="3" id="KW-1185">Reference proteome</keyword>
<evidence type="ECO:0000256" key="1">
    <source>
        <dbReference type="SAM" id="MobiDB-lite"/>
    </source>
</evidence>
<dbReference type="Proteomes" id="UP000811619">
    <property type="component" value="Unassembled WGS sequence"/>
</dbReference>
<accession>A0A8K0JA81</accession>
<proteinExistence type="predicted"/>
<gene>
    <name evidence="2" type="ORF">E4U42_005157</name>
</gene>
<dbReference type="EMBL" id="SRPY01000477">
    <property type="protein sequence ID" value="KAG5922902.1"/>
    <property type="molecule type" value="Genomic_DNA"/>
</dbReference>
<organism evidence="2 3">
    <name type="scientific">Claviceps africana</name>
    <dbReference type="NCBI Taxonomy" id="83212"/>
    <lineage>
        <taxon>Eukaryota</taxon>
        <taxon>Fungi</taxon>
        <taxon>Dikarya</taxon>
        <taxon>Ascomycota</taxon>
        <taxon>Pezizomycotina</taxon>
        <taxon>Sordariomycetes</taxon>
        <taxon>Hypocreomycetidae</taxon>
        <taxon>Hypocreales</taxon>
        <taxon>Clavicipitaceae</taxon>
        <taxon>Claviceps</taxon>
    </lineage>
</organism>
<dbReference type="AlphaFoldDB" id="A0A8K0JA81"/>
<feature type="non-terminal residue" evidence="2">
    <location>
        <position position="81"/>
    </location>
</feature>
<name>A0A8K0JA81_9HYPO</name>
<evidence type="ECO:0000313" key="3">
    <source>
        <dbReference type="Proteomes" id="UP000811619"/>
    </source>
</evidence>
<evidence type="ECO:0000313" key="2">
    <source>
        <dbReference type="EMBL" id="KAG5922902.1"/>
    </source>
</evidence>
<sequence length="81" mass="8607">MTDRETGPRQAGPAPRDDRSTLLRPPPPDPGKAPIENVLEVTEVGVLGQDIFTNTRMPWTPPKMPRAPGGVHGIFGGAVIA</sequence>
<protein>
    <submittedName>
        <fullName evidence="2">Uncharacterized protein</fullName>
    </submittedName>
</protein>
<dbReference type="OrthoDB" id="68328at2759"/>